<comment type="caution">
    <text evidence="1">The sequence shown here is derived from an EMBL/GenBank/DDBJ whole genome shotgun (WGS) entry which is preliminary data.</text>
</comment>
<dbReference type="EMBL" id="DWYR01000011">
    <property type="protein sequence ID" value="HJA98776.1"/>
    <property type="molecule type" value="Genomic_DNA"/>
</dbReference>
<evidence type="ECO:0000313" key="2">
    <source>
        <dbReference type="Proteomes" id="UP000824259"/>
    </source>
</evidence>
<sequence>MKTANNSGRTIKPAGGIEAVRLIPISGIDSVQISNGKCTGITLRKGAESIEWPILEDRSSYREELLCDNGIPRIRHILTLVCDPEEVRNQEALWETRMAEEGVAARIETTAGTTLLTGWSERFEKEQPLRLQEKKLDTGEKPLARPTLTLFFTSEDTASSLLAKEA</sequence>
<evidence type="ECO:0000313" key="1">
    <source>
        <dbReference type="EMBL" id="HJA98776.1"/>
    </source>
</evidence>
<reference evidence="1" key="2">
    <citation type="submission" date="2021-04" db="EMBL/GenBank/DDBJ databases">
        <authorList>
            <person name="Gilroy R."/>
        </authorList>
    </citation>
    <scope>NUCLEOTIDE SEQUENCE</scope>
    <source>
        <strain evidence="1">CHK169-11906</strain>
    </source>
</reference>
<gene>
    <name evidence="1" type="ORF">H9779_04140</name>
</gene>
<dbReference type="Proteomes" id="UP000824259">
    <property type="component" value="Unassembled WGS sequence"/>
</dbReference>
<proteinExistence type="predicted"/>
<reference evidence="1" key="1">
    <citation type="journal article" date="2021" name="PeerJ">
        <title>Extensive microbial diversity within the chicken gut microbiome revealed by metagenomics and culture.</title>
        <authorList>
            <person name="Gilroy R."/>
            <person name="Ravi A."/>
            <person name="Getino M."/>
            <person name="Pursley I."/>
            <person name="Horton D.L."/>
            <person name="Alikhan N.F."/>
            <person name="Baker D."/>
            <person name="Gharbi K."/>
            <person name="Hall N."/>
            <person name="Watson M."/>
            <person name="Adriaenssens E.M."/>
            <person name="Foster-Nyarko E."/>
            <person name="Jarju S."/>
            <person name="Secka A."/>
            <person name="Antonio M."/>
            <person name="Oren A."/>
            <person name="Chaudhuri R.R."/>
            <person name="La Ragione R."/>
            <person name="Hildebrand F."/>
            <person name="Pallen M.J."/>
        </authorList>
    </citation>
    <scope>NUCLEOTIDE SEQUENCE</scope>
    <source>
        <strain evidence="1">CHK169-11906</strain>
    </source>
</reference>
<dbReference type="AlphaFoldDB" id="A0A9D2IDU7"/>
<organism evidence="1 2">
    <name type="scientific">Candidatus Alistipes avicola</name>
    <dbReference type="NCBI Taxonomy" id="2838432"/>
    <lineage>
        <taxon>Bacteria</taxon>
        <taxon>Pseudomonadati</taxon>
        <taxon>Bacteroidota</taxon>
        <taxon>Bacteroidia</taxon>
        <taxon>Bacteroidales</taxon>
        <taxon>Rikenellaceae</taxon>
        <taxon>Alistipes</taxon>
    </lineage>
</organism>
<accession>A0A9D2IDU7</accession>
<name>A0A9D2IDU7_9BACT</name>
<protein>
    <submittedName>
        <fullName evidence="1">Uncharacterized protein</fullName>
    </submittedName>
</protein>